<evidence type="ECO:0000256" key="1">
    <source>
        <dbReference type="ARBA" id="ARBA00007576"/>
    </source>
</evidence>
<dbReference type="RefSeq" id="WP_269597207.1">
    <property type="nucleotide sequence ID" value="NZ_CP114584.1"/>
</dbReference>
<evidence type="ECO:0000313" key="4">
    <source>
        <dbReference type="EMBL" id="WBA13831.1"/>
    </source>
</evidence>
<evidence type="ECO:0000259" key="3">
    <source>
        <dbReference type="Pfam" id="PF07411"/>
    </source>
</evidence>
<keyword evidence="5" id="KW-1185">Reference proteome</keyword>
<reference evidence="4" key="1">
    <citation type="submission" date="2022-09" db="EMBL/GenBank/DDBJ databases">
        <authorList>
            <person name="Li Z.-J."/>
        </authorList>
    </citation>
    <scope>NUCLEOTIDE SEQUENCE</scope>
    <source>
        <strain evidence="4">TGB10</strain>
    </source>
</reference>
<dbReference type="InterPro" id="IPR010879">
    <property type="entry name" value="DUF1508"/>
</dbReference>
<dbReference type="PANTHER" id="PTHR40606:SF1">
    <property type="entry name" value="UPF0339 PROTEIN YEGP"/>
    <property type="match status" value="1"/>
</dbReference>
<feature type="domain" description="DUF1508" evidence="3">
    <location>
        <begin position="10"/>
        <end position="57"/>
    </location>
</feature>
<dbReference type="Gene3D" id="2.30.29.80">
    <property type="match status" value="1"/>
</dbReference>
<evidence type="ECO:0000256" key="2">
    <source>
        <dbReference type="SAM" id="MobiDB-lite"/>
    </source>
</evidence>
<feature type="domain" description="DUF1508" evidence="3">
    <location>
        <begin position="64"/>
        <end position="106"/>
    </location>
</feature>
<dbReference type="SUPFAM" id="SSF160113">
    <property type="entry name" value="YegP-like"/>
    <property type="match status" value="2"/>
</dbReference>
<protein>
    <submittedName>
        <fullName evidence="4">YegP family protein</fullName>
    </submittedName>
</protein>
<dbReference type="EMBL" id="CP114584">
    <property type="protein sequence ID" value="WBA13831.1"/>
    <property type="molecule type" value="Genomic_DNA"/>
</dbReference>
<dbReference type="PANTHER" id="PTHR40606">
    <property type="match status" value="1"/>
</dbReference>
<feature type="region of interest" description="Disordered" evidence="2">
    <location>
        <begin position="79"/>
        <end position="109"/>
    </location>
</feature>
<dbReference type="Pfam" id="PF07411">
    <property type="entry name" value="DUF1508"/>
    <property type="match status" value="2"/>
</dbReference>
<accession>A0ABY7LCE7</accession>
<gene>
    <name evidence="4" type="ORF">N7E60_08810</name>
</gene>
<proteinExistence type="inferred from homology"/>
<sequence>MSGVFEIYKDKANEYRFRLKVGSGEIILKSEGYSSKQGCENGIDSVKTNAPIDSRYERKDTPNPMFNLKAANHEIIGTSETYSSTQARDKGIESVKANAPGAAIKELTH</sequence>
<evidence type="ECO:0000313" key="5">
    <source>
        <dbReference type="Proteomes" id="UP001164676"/>
    </source>
</evidence>
<dbReference type="Proteomes" id="UP001164676">
    <property type="component" value="Chromosome"/>
</dbReference>
<dbReference type="InterPro" id="IPR036913">
    <property type="entry name" value="YegP-like_sf"/>
</dbReference>
<name>A0ABY7LCE7_9GAMM</name>
<dbReference type="InterPro" id="IPR051141">
    <property type="entry name" value="UPF0339_domain"/>
</dbReference>
<comment type="similarity">
    <text evidence="1">Belongs to the UPF0339 family. Duplicated subfamily.</text>
</comment>
<organism evidence="4 5">
    <name type="scientific">Salinivibrio proteolyticus</name>
    <dbReference type="NCBI Taxonomy" id="334715"/>
    <lineage>
        <taxon>Bacteria</taxon>
        <taxon>Pseudomonadati</taxon>
        <taxon>Pseudomonadota</taxon>
        <taxon>Gammaproteobacteria</taxon>
        <taxon>Vibrionales</taxon>
        <taxon>Vibrionaceae</taxon>
        <taxon>Salinivibrio</taxon>
    </lineage>
</organism>